<reference evidence="2" key="1">
    <citation type="submission" date="2019-02" db="EMBL/GenBank/DDBJ databases">
        <authorList>
            <person name="Gruber-Vodicka R. H."/>
            <person name="Seah K. B. B."/>
        </authorList>
    </citation>
    <scope>NUCLEOTIDE SEQUENCE</scope>
    <source>
        <strain evidence="2">BECK_S313</strain>
    </source>
</reference>
<name>A0A450WGW4_9GAMM</name>
<dbReference type="EMBL" id="CAADFK010000093">
    <property type="protein sequence ID" value="VFK16339.1"/>
    <property type="molecule type" value="Genomic_DNA"/>
</dbReference>
<protein>
    <recommendedName>
        <fullName evidence="3">DUF4878 domain-containing protein</fullName>
    </recommendedName>
</protein>
<sequence>MRKILVTSILALSLMLSACGGGPSESEVENVFRQSAIGVFESTFGSMKDNPTVQAQLKQIKQMKITVDEISSGENDVYIATVTVEQDGLAKQERIRLKQGEKGWAIIH</sequence>
<evidence type="ECO:0008006" key="3">
    <source>
        <dbReference type="Google" id="ProtNLM"/>
    </source>
</evidence>
<feature type="signal peptide" evidence="1">
    <location>
        <begin position="1"/>
        <end position="18"/>
    </location>
</feature>
<dbReference type="PROSITE" id="PS51257">
    <property type="entry name" value="PROKAR_LIPOPROTEIN"/>
    <property type="match status" value="1"/>
</dbReference>
<feature type="chain" id="PRO_5019194142" description="DUF4878 domain-containing protein" evidence="1">
    <location>
        <begin position="19"/>
        <end position="108"/>
    </location>
</feature>
<accession>A0A450WGW4</accession>
<keyword evidence="1" id="KW-0732">Signal</keyword>
<dbReference type="AlphaFoldDB" id="A0A450WGW4"/>
<gene>
    <name evidence="2" type="ORF">BECKLPF1236B_GA0070989_109310</name>
</gene>
<proteinExistence type="predicted"/>
<evidence type="ECO:0000313" key="2">
    <source>
        <dbReference type="EMBL" id="VFK16339.1"/>
    </source>
</evidence>
<organism evidence="2">
    <name type="scientific">Candidatus Kentrum sp. LPFa</name>
    <dbReference type="NCBI Taxonomy" id="2126335"/>
    <lineage>
        <taxon>Bacteria</taxon>
        <taxon>Pseudomonadati</taxon>
        <taxon>Pseudomonadota</taxon>
        <taxon>Gammaproteobacteria</taxon>
        <taxon>Candidatus Kentrum</taxon>
    </lineage>
</organism>
<evidence type="ECO:0000256" key="1">
    <source>
        <dbReference type="SAM" id="SignalP"/>
    </source>
</evidence>